<feature type="domain" description="Lipid/polyisoprenoid-binding YceI-like" evidence="2">
    <location>
        <begin position="73"/>
        <end position="184"/>
    </location>
</feature>
<dbReference type="SUPFAM" id="SSF101874">
    <property type="entry name" value="YceI-like"/>
    <property type="match status" value="1"/>
</dbReference>
<keyword evidence="1" id="KW-1133">Transmembrane helix</keyword>
<comment type="caution">
    <text evidence="3">The sequence shown here is derived from an EMBL/GenBank/DDBJ whole genome shotgun (WGS) entry which is preliminary data.</text>
</comment>
<keyword evidence="4" id="KW-1185">Reference proteome</keyword>
<evidence type="ECO:0000256" key="1">
    <source>
        <dbReference type="SAM" id="Phobius"/>
    </source>
</evidence>
<dbReference type="Proteomes" id="UP000248840">
    <property type="component" value="Unassembled WGS sequence"/>
</dbReference>
<organism evidence="3 4">
    <name type="scientific">Flavobacterium aciduliphilum</name>
    <dbReference type="NCBI Taxonomy" id="1101402"/>
    <lineage>
        <taxon>Bacteria</taxon>
        <taxon>Pseudomonadati</taxon>
        <taxon>Bacteroidota</taxon>
        <taxon>Flavobacteriia</taxon>
        <taxon>Flavobacteriales</taxon>
        <taxon>Flavobacteriaceae</taxon>
        <taxon>Flavobacterium</taxon>
    </lineage>
</organism>
<accession>A0A328YFZ3</accession>
<sequence length="188" mass="21335">MKFLHIIGIIAITICFGFVSLTKTKVKISPKSEVIICGKSNVNSFQCKYNSNYLEDEIVVTSIKNGDTKICLNNAKIAIKSKGFDCANNMITRDFKTILKADDYDNINIELREIDITNTNLNTRLDIEIAGKSKEYVIPMTYNQKTDNAKGTLKLNIKDFDLKSPKKLFGLIEVDETVEINFNLFLQY</sequence>
<dbReference type="AlphaFoldDB" id="A0A328YFZ3"/>
<keyword evidence="1" id="KW-0472">Membrane</keyword>
<name>A0A328YFZ3_9FLAO</name>
<gene>
    <name evidence="3" type="ORF">CLV55_10587</name>
</gene>
<dbReference type="InterPro" id="IPR036761">
    <property type="entry name" value="TTHA0802/YceI-like_sf"/>
</dbReference>
<dbReference type="EMBL" id="QLSZ01000005">
    <property type="protein sequence ID" value="RAR72520.1"/>
    <property type="molecule type" value="Genomic_DNA"/>
</dbReference>
<evidence type="ECO:0000313" key="4">
    <source>
        <dbReference type="Proteomes" id="UP000248840"/>
    </source>
</evidence>
<dbReference type="Pfam" id="PF04264">
    <property type="entry name" value="YceI"/>
    <property type="match status" value="1"/>
</dbReference>
<dbReference type="InterPro" id="IPR007372">
    <property type="entry name" value="Lipid/polyisoprenoid-bd_YceI"/>
</dbReference>
<evidence type="ECO:0000259" key="2">
    <source>
        <dbReference type="Pfam" id="PF04264"/>
    </source>
</evidence>
<protein>
    <submittedName>
        <fullName evidence="3">YceI-like domain-containing protein</fullName>
    </submittedName>
</protein>
<feature type="transmembrane region" description="Helical" evidence="1">
    <location>
        <begin position="6"/>
        <end position="22"/>
    </location>
</feature>
<evidence type="ECO:0000313" key="3">
    <source>
        <dbReference type="EMBL" id="RAR72520.1"/>
    </source>
</evidence>
<dbReference type="OrthoDB" id="1121590at2"/>
<dbReference type="RefSeq" id="WP_112113004.1">
    <property type="nucleotide sequence ID" value="NZ_QLSZ01000005.1"/>
</dbReference>
<reference evidence="3 4" key="1">
    <citation type="submission" date="2018-06" db="EMBL/GenBank/DDBJ databases">
        <title>Genomic Encyclopedia of Archaeal and Bacterial Type Strains, Phase II (KMG-II): from individual species to whole genera.</title>
        <authorList>
            <person name="Goeker M."/>
        </authorList>
    </citation>
    <scope>NUCLEOTIDE SEQUENCE [LARGE SCALE GENOMIC DNA]</scope>
    <source>
        <strain evidence="3 4">DSM 25663</strain>
    </source>
</reference>
<dbReference type="Gene3D" id="2.40.128.110">
    <property type="entry name" value="Lipid/polyisoprenoid-binding, YceI-like"/>
    <property type="match status" value="1"/>
</dbReference>
<keyword evidence="1" id="KW-0812">Transmembrane</keyword>
<proteinExistence type="predicted"/>